<organism evidence="2 3">
    <name type="scientific">Coniophora puteana (strain RWD-64-598)</name>
    <name type="common">Brown rot fungus</name>
    <dbReference type="NCBI Taxonomy" id="741705"/>
    <lineage>
        <taxon>Eukaryota</taxon>
        <taxon>Fungi</taxon>
        <taxon>Dikarya</taxon>
        <taxon>Basidiomycota</taxon>
        <taxon>Agaricomycotina</taxon>
        <taxon>Agaricomycetes</taxon>
        <taxon>Agaricomycetidae</taxon>
        <taxon>Boletales</taxon>
        <taxon>Coniophorineae</taxon>
        <taxon>Coniophoraceae</taxon>
        <taxon>Coniophora</taxon>
    </lineage>
</organism>
<keyword evidence="3" id="KW-1185">Reference proteome</keyword>
<name>A0A5M3M855_CONPW</name>
<dbReference type="Pfam" id="PF06985">
    <property type="entry name" value="HET"/>
    <property type="match status" value="1"/>
</dbReference>
<accession>A0A5M3M855</accession>
<dbReference type="PANTHER" id="PTHR10622:SF10">
    <property type="entry name" value="HET DOMAIN-CONTAINING PROTEIN"/>
    <property type="match status" value="1"/>
</dbReference>
<reference evidence="3" key="1">
    <citation type="journal article" date="2012" name="Science">
        <title>The Paleozoic origin of enzymatic lignin decomposition reconstructed from 31 fungal genomes.</title>
        <authorList>
            <person name="Floudas D."/>
            <person name="Binder M."/>
            <person name="Riley R."/>
            <person name="Barry K."/>
            <person name="Blanchette R.A."/>
            <person name="Henrissat B."/>
            <person name="Martinez A.T."/>
            <person name="Otillar R."/>
            <person name="Spatafora J.W."/>
            <person name="Yadav J.S."/>
            <person name="Aerts A."/>
            <person name="Benoit I."/>
            <person name="Boyd A."/>
            <person name="Carlson A."/>
            <person name="Copeland A."/>
            <person name="Coutinho P.M."/>
            <person name="de Vries R.P."/>
            <person name="Ferreira P."/>
            <person name="Findley K."/>
            <person name="Foster B."/>
            <person name="Gaskell J."/>
            <person name="Glotzer D."/>
            <person name="Gorecki P."/>
            <person name="Heitman J."/>
            <person name="Hesse C."/>
            <person name="Hori C."/>
            <person name="Igarashi K."/>
            <person name="Jurgens J.A."/>
            <person name="Kallen N."/>
            <person name="Kersten P."/>
            <person name="Kohler A."/>
            <person name="Kuees U."/>
            <person name="Kumar T.K.A."/>
            <person name="Kuo A."/>
            <person name="LaButti K."/>
            <person name="Larrondo L.F."/>
            <person name="Lindquist E."/>
            <person name="Ling A."/>
            <person name="Lombard V."/>
            <person name="Lucas S."/>
            <person name="Lundell T."/>
            <person name="Martin R."/>
            <person name="McLaughlin D.J."/>
            <person name="Morgenstern I."/>
            <person name="Morin E."/>
            <person name="Murat C."/>
            <person name="Nagy L.G."/>
            <person name="Nolan M."/>
            <person name="Ohm R.A."/>
            <person name="Patyshakuliyeva A."/>
            <person name="Rokas A."/>
            <person name="Ruiz-Duenas F.J."/>
            <person name="Sabat G."/>
            <person name="Salamov A."/>
            <person name="Samejima M."/>
            <person name="Schmutz J."/>
            <person name="Slot J.C."/>
            <person name="St John F."/>
            <person name="Stenlid J."/>
            <person name="Sun H."/>
            <person name="Sun S."/>
            <person name="Syed K."/>
            <person name="Tsang A."/>
            <person name="Wiebenga A."/>
            <person name="Young D."/>
            <person name="Pisabarro A."/>
            <person name="Eastwood D.C."/>
            <person name="Martin F."/>
            <person name="Cullen D."/>
            <person name="Grigoriev I.V."/>
            <person name="Hibbett D.S."/>
        </authorList>
    </citation>
    <scope>NUCLEOTIDE SEQUENCE [LARGE SCALE GENOMIC DNA]</scope>
    <source>
        <strain evidence="3">RWD-64-598 SS2</strain>
    </source>
</reference>
<feature type="non-terminal residue" evidence="2">
    <location>
        <position position="274"/>
    </location>
</feature>
<dbReference type="Proteomes" id="UP000053558">
    <property type="component" value="Unassembled WGS sequence"/>
</dbReference>
<protein>
    <recommendedName>
        <fullName evidence="1">Heterokaryon incompatibility domain-containing protein</fullName>
    </recommendedName>
</protein>
<proteinExistence type="predicted"/>
<sequence length="274" mass="31019">KYATLSHRWSDEELLFQDFQNDIFIKSCLGWKKLLNFCTTARQYYGVSFCWADTCCIDKTSSAELDESIRSMFRWYRNSAVCIVHLAATSTFTDIDADEWFTRGWTLQELLAPSIIRFFDAGWRPLSLSFNDKEPGSTILPRISLITGIPSDQVHGFHPSSRMRVDNRMAWAAGRAVTRDEDAAYSLMGIFDVSIPIAYGEGQSRAFCRLVESIISAGGHISALNWSGRCARHPVSSAIPASPKSYCDQVALPYLYNRFIFDVEMAMTNRGLRL</sequence>
<dbReference type="InterPro" id="IPR010730">
    <property type="entry name" value="HET"/>
</dbReference>
<dbReference type="EMBL" id="JH711590">
    <property type="protein sequence ID" value="EIW74851.1"/>
    <property type="molecule type" value="Genomic_DNA"/>
</dbReference>
<dbReference type="PANTHER" id="PTHR10622">
    <property type="entry name" value="HET DOMAIN-CONTAINING PROTEIN"/>
    <property type="match status" value="1"/>
</dbReference>
<feature type="domain" description="Heterokaryon incompatibility" evidence="1">
    <location>
        <begin position="2"/>
        <end position="90"/>
    </location>
</feature>
<dbReference type="RefSeq" id="XP_007774771.1">
    <property type="nucleotide sequence ID" value="XM_007776581.1"/>
</dbReference>
<dbReference type="GeneID" id="19206507"/>
<comment type="caution">
    <text evidence="2">The sequence shown here is derived from an EMBL/GenBank/DDBJ whole genome shotgun (WGS) entry which is preliminary data.</text>
</comment>
<gene>
    <name evidence="2" type="ORF">CONPUDRAFT_19246</name>
</gene>
<feature type="non-terminal residue" evidence="2">
    <location>
        <position position="1"/>
    </location>
</feature>
<evidence type="ECO:0000313" key="3">
    <source>
        <dbReference type="Proteomes" id="UP000053558"/>
    </source>
</evidence>
<dbReference type="OrthoDB" id="674604at2759"/>
<evidence type="ECO:0000259" key="1">
    <source>
        <dbReference type="Pfam" id="PF06985"/>
    </source>
</evidence>
<dbReference type="KEGG" id="cput:CONPUDRAFT_19246"/>
<evidence type="ECO:0000313" key="2">
    <source>
        <dbReference type="EMBL" id="EIW74851.1"/>
    </source>
</evidence>
<dbReference type="AlphaFoldDB" id="A0A5M3M855"/>
<dbReference type="OMA" id="CCINRES"/>